<dbReference type="Pfam" id="PF20990">
    <property type="entry name" value="DUF2207_C"/>
    <property type="match status" value="1"/>
</dbReference>
<dbReference type="EMBL" id="VFOR01000002">
    <property type="protein sequence ID" value="TQL58038.1"/>
    <property type="molecule type" value="Genomic_DNA"/>
</dbReference>
<dbReference type="Proteomes" id="UP000316196">
    <property type="component" value="Unassembled WGS sequence"/>
</dbReference>
<comment type="caution">
    <text evidence="4">The sequence shown here is derived from an EMBL/GenBank/DDBJ whole genome shotgun (WGS) entry which is preliminary data.</text>
</comment>
<keyword evidence="1" id="KW-0812">Transmembrane</keyword>
<reference evidence="4 5" key="1">
    <citation type="submission" date="2019-06" db="EMBL/GenBank/DDBJ databases">
        <title>Sequencing the genomes of 1000 actinobacteria strains.</title>
        <authorList>
            <person name="Klenk H.-P."/>
        </authorList>
    </citation>
    <scope>NUCLEOTIDE SEQUENCE [LARGE SCALE GENOMIC DNA]</scope>
    <source>
        <strain evidence="4 5">DSM 8251</strain>
    </source>
</reference>
<proteinExistence type="predicted"/>
<evidence type="ECO:0000313" key="5">
    <source>
        <dbReference type="Proteomes" id="UP000316196"/>
    </source>
</evidence>
<keyword evidence="1" id="KW-0472">Membrane</keyword>
<evidence type="ECO:0000313" key="4">
    <source>
        <dbReference type="EMBL" id="TQL58038.1"/>
    </source>
</evidence>
<protein>
    <submittedName>
        <fullName evidence="4">Putative membrane protein DUF2207</fullName>
    </submittedName>
</protein>
<feature type="domain" description="Predicted membrane protein YciQ-like C-terminal" evidence="3">
    <location>
        <begin position="301"/>
        <end position="522"/>
    </location>
</feature>
<dbReference type="InterPro" id="IPR048389">
    <property type="entry name" value="YciQ-like_C"/>
</dbReference>
<evidence type="ECO:0000256" key="2">
    <source>
        <dbReference type="SAM" id="SignalP"/>
    </source>
</evidence>
<feature type="signal peptide" evidence="2">
    <location>
        <begin position="1"/>
        <end position="37"/>
    </location>
</feature>
<dbReference type="AlphaFoldDB" id="A0A542ZCJ9"/>
<gene>
    <name evidence="4" type="ORF">FB460_1890</name>
</gene>
<name>A0A542ZCJ9_9ACTN</name>
<feature type="transmembrane region" description="Helical" evidence="1">
    <location>
        <begin position="420"/>
        <end position="438"/>
    </location>
</feature>
<feature type="chain" id="PRO_5022103086" evidence="2">
    <location>
        <begin position="38"/>
        <end position="569"/>
    </location>
</feature>
<feature type="transmembrane region" description="Helical" evidence="1">
    <location>
        <begin position="444"/>
        <end position="463"/>
    </location>
</feature>
<feature type="transmembrane region" description="Helical" evidence="1">
    <location>
        <begin position="246"/>
        <end position="265"/>
    </location>
</feature>
<evidence type="ECO:0000259" key="3">
    <source>
        <dbReference type="Pfam" id="PF20990"/>
    </source>
</evidence>
<keyword evidence="2" id="KW-0732">Signal</keyword>
<accession>A0A542ZCJ9</accession>
<evidence type="ECO:0000256" key="1">
    <source>
        <dbReference type="SAM" id="Phobius"/>
    </source>
</evidence>
<organism evidence="4 5">
    <name type="scientific">Propioniferax innocua</name>
    <dbReference type="NCBI Taxonomy" id="1753"/>
    <lineage>
        <taxon>Bacteria</taxon>
        <taxon>Bacillati</taxon>
        <taxon>Actinomycetota</taxon>
        <taxon>Actinomycetes</taxon>
        <taxon>Propionibacteriales</taxon>
        <taxon>Propionibacteriaceae</taxon>
        <taxon>Propioniferax</taxon>
    </lineage>
</organism>
<sequence>MCAKMPDVMTRMTHVGRLLTVLLLGLGAAFTVQPAHAAEAIEAYEAKTIVEPDGALRVTATVTPGEAGPEQFEQTFTLHEEIADLREYRYMVENVEITSDGRPSGEVTKQDSDVLTATMRSRDGKPIQLSYVVRGAATRDEGGATLVHWNVLQGLDVGVTDFRGQLVIPAMFQDFKCNAGAPGGQASCRAAQGFPQMGGSPEFLDGPRAAGEVVGFRMLFDPAAVAPNEMIVEQWSVGRAFRASGWPLVVALSTLLVGVLVLYLLHRRAGADEDSRGEVERIAEFKPTGEGESMFVLRQEIRPGQVGTLADERVDPVDVTASVIDLAVRGHLRIRELPREGRFSGGDWEIERRDDADDAELLPYEKALLDGLTREDGAPLRVSQISEVSGVIPQVQSLLYDEMVRQGWYEYRPDATRNRWSVVAVVGAVVGIVGTAVLAAFTSFGLTGLAALVVALGLAYVATEMPARTAKGSRALQGLAMLGSELRAHDTDEMPKGREYAELSKVLPYAIVLGGRERWLKAIVTADDDDDADPVDLDWFHAPDDWHLRDLPDSLHNLVVHLEGELFSR</sequence>
<keyword evidence="1" id="KW-1133">Transmembrane helix</keyword>
<keyword evidence="5" id="KW-1185">Reference proteome</keyword>